<accession>A0A9P8K5K0</accession>
<dbReference type="Proteomes" id="UP000767238">
    <property type="component" value="Unassembled WGS sequence"/>
</dbReference>
<comment type="caution">
    <text evidence="2">The sequence shown here is derived from an EMBL/GenBank/DDBJ whole genome shotgun (WGS) entry which is preliminary data.</text>
</comment>
<name>A0A9P8K5K0_AURME</name>
<organism evidence="2 3">
    <name type="scientific">Aureobasidium melanogenum</name>
    <name type="common">Aureobasidium pullulans var. melanogenum</name>
    <dbReference type="NCBI Taxonomy" id="46634"/>
    <lineage>
        <taxon>Eukaryota</taxon>
        <taxon>Fungi</taxon>
        <taxon>Dikarya</taxon>
        <taxon>Ascomycota</taxon>
        <taxon>Pezizomycotina</taxon>
        <taxon>Dothideomycetes</taxon>
        <taxon>Dothideomycetidae</taxon>
        <taxon>Dothideales</taxon>
        <taxon>Saccotheciaceae</taxon>
        <taxon>Aureobasidium</taxon>
    </lineage>
</organism>
<feature type="non-terminal residue" evidence="2">
    <location>
        <position position="277"/>
    </location>
</feature>
<reference evidence="2" key="1">
    <citation type="journal article" date="2021" name="J Fungi (Basel)">
        <title>Virulence traits and population genomics of the black yeast Aureobasidium melanogenum.</title>
        <authorList>
            <person name="Cernosa A."/>
            <person name="Sun X."/>
            <person name="Gostincar C."/>
            <person name="Fang C."/>
            <person name="Gunde-Cimerman N."/>
            <person name="Song Z."/>
        </authorList>
    </citation>
    <scope>NUCLEOTIDE SEQUENCE</scope>
    <source>
        <strain evidence="2">EXF-8016</strain>
    </source>
</reference>
<evidence type="ECO:0000256" key="1">
    <source>
        <dbReference type="SAM" id="MobiDB-lite"/>
    </source>
</evidence>
<feature type="region of interest" description="Disordered" evidence="1">
    <location>
        <begin position="1"/>
        <end position="22"/>
    </location>
</feature>
<protein>
    <submittedName>
        <fullName evidence="2">Uncharacterized protein</fullName>
    </submittedName>
</protein>
<proteinExistence type="predicted"/>
<reference evidence="2" key="2">
    <citation type="submission" date="2021-08" db="EMBL/GenBank/DDBJ databases">
        <authorList>
            <person name="Gostincar C."/>
            <person name="Sun X."/>
            <person name="Song Z."/>
            <person name="Gunde-Cimerman N."/>
        </authorList>
    </citation>
    <scope>NUCLEOTIDE SEQUENCE</scope>
    <source>
        <strain evidence="2">EXF-8016</strain>
    </source>
</reference>
<gene>
    <name evidence="2" type="ORF">KCV03_g7796</name>
</gene>
<evidence type="ECO:0000313" key="2">
    <source>
        <dbReference type="EMBL" id="KAH0215903.1"/>
    </source>
</evidence>
<dbReference type="AlphaFoldDB" id="A0A9P8K5K0"/>
<dbReference type="OrthoDB" id="3820719at2759"/>
<sequence length="277" mass="31418">MSSDSSITVRAGSEEPPAKRQKTFDCGPDAVWFKAKDNYSDSFEIVAVVSRTRLSKIYPDMSYVGTWSGPNSLPGVQIGTLKFFQNADVVRFLAHWTYERNAKAALESCLPEGESWLELFCNVLVFCCEENIHHDVHDSLMDCLINRIQCQRRDGTSVAGIVNSICSAVTDLEEEREEITAIANDTSLPKLLAILHVHHLRSDLLDEPRDSRDEQRELTLLDDIKSHARPIMHRVFDEGSLANVPKDPLADGFDQHCLYHLHKKQGTCYKQKKSWRT</sequence>
<dbReference type="EMBL" id="JAHFYH010000068">
    <property type="protein sequence ID" value="KAH0215903.1"/>
    <property type="molecule type" value="Genomic_DNA"/>
</dbReference>
<evidence type="ECO:0000313" key="3">
    <source>
        <dbReference type="Proteomes" id="UP000767238"/>
    </source>
</evidence>